<reference evidence="1 2" key="1">
    <citation type="submission" date="2015-09" db="EMBL/GenBank/DDBJ databases">
        <authorList>
            <consortium name="Pathogen Informatics"/>
        </authorList>
    </citation>
    <scope>NUCLEOTIDE SEQUENCE [LARGE SCALE GENOMIC DNA]</scope>
    <source>
        <strain evidence="1 2">2789STDY5608840</strain>
    </source>
</reference>
<proteinExistence type="predicted"/>
<dbReference type="RefSeq" id="WP_055279170.1">
    <property type="nucleotide sequence ID" value="NZ_CABIXA010000011.1"/>
</dbReference>
<protein>
    <recommendedName>
        <fullName evidence="3">GIY-YIG nuclease family protein</fullName>
    </recommendedName>
</protein>
<dbReference type="STRING" id="338188.ERS852397_02330"/>
<organism evidence="1 2">
    <name type="scientific">Bacteroides finegoldii</name>
    <dbReference type="NCBI Taxonomy" id="338188"/>
    <lineage>
        <taxon>Bacteria</taxon>
        <taxon>Pseudomonadati</taxon>
        <taxon>Bacteroidota</taxon>
        <taxon>Bacteroidia</taxon>
        <taxon>Bacteroidales</taxon>
        <taxon>Bacteroidaceae</taxon>
        <taxon>Bacteroides</taxon>
    </lineage>
</organism>
<dbReference type="CDD" id="cd10446">
    <property type="entry name" value="GIY-YIG_unchar_1"/>
    <property type="match status" value="1"/>
</dbReference>
<dbReference type="AlphaFoldDB" id="A0A174G9Z6"/>
<name>A0A174G9Z6_9BACE</name>
<accession>A0A174G9Z6</accession>
<dbReference type="Gene3D" id="3.40.1440.10">
    <property type="entry name" value="GIY-YIG endonuclease"/>
    <property type="match status" value="1"/>
</dbReference>
<sequence>MAIIKIGELLKLRGLDINKRIKLVRHKDARQKQFINGVEVEGNPYDWYRNDKDKFIAYQSEQHRDVFKNVDYIVSFIGENGTIARFIGIYKIESPDNERNTDKYCYKMTEVEGFDELKERIIIDWGPSAISWHQWLNDKNDKEIIEITPGFDHIFPGYEKIALTLAQLKNIILEKEYPEWKKMLSAVNCIYIITDRKTGKNYIGSTYGKEGIWGRWKEYAKTGGHGNNVTLQKLYDQDNSYPNNFSWSILETLSISISSYEAINIEKCYKQKLGTLAFGLNNN</sequence>
<evidence type="ECO:0008006" key="3">
    <source>
        <dbReference type="Google" id="ProtNLM"/>
    </source>
</evidence>
<evidence type="ECO:0000313" key="1">
    <source>
        <dbReference type="EMBL" id="CUO57689.1"/>
    </source>
</evidence>
<dbReference type="EMBL" id="CYZH01000011">
    <property type="protein sequence ID" value="CUO57689.1"/>
    <property type="molecule type" value="Genomic_DNA"/>
</dbReference>
<dbReference type="Proteomes" id="UP000095517">
    <property type="component" value="Unassembled WGS sequence"/>
</dbReference>
<dbReference type="InterPro" id="IPR035901">
    <property type="entry name" value="GIY-YIG_endonuc_sf"/>
</dbReference>
<evidence type="ECO:0000313" key="2">
    <source>
        <dbReference type="Proteomes" id="UP000095517"/>
    </source>
</evidence>
<gene>
    <name evidence="1" type="ORF">ERS852397_02330</name>
</gene>
<dbReference type="SUPFAM" id="SSF82771">
    <property type="entry name" value="GIY-YIG endonuclease"/>
    <property type="match status" value="1"/>
</dbReference>